<keyword evidence="3" id="KW-0964">Secreted</keyword>
<gene>
    <name evidence="6" type="ORF">RDB_LOCUS18873</name>
</gene>
<dbReference type="Pfam" id="PF00544">
    <property type="entry name" value="Pectate_lyase_4"/>
    <property type="match status" value="1"/>
</dbReference>
<name>A0A8H2XME6_9AGAM</name>
<dbReference type="AlphaFoldDB" id="A0A8H2XME6"/>
<protein>
    <recommendedName>
        <fullName evidence="5">Pectate lyase domain-containing protein</fullName>
    </recommendedName>
</protein>
<evidence type="ECO:0000313" key="7">
    <source>
        <dbReference type="Proteomes" id="UP000663850"/>
    </source>
</evidence>
<proteinExistence type="inferred from homology"/>
<feature type="domain" description="Pectate lyase" evidence="5">
    <location>
        <begin position="43"/>
        <end position="257"/>
    </location>
</feature>
<dbReference type="EMBL" id="CAJMWZ010001026">
    <property type="protein sequence ID" value="CAE6430469.1"/>
    <property type="molecule type" value="Genomic_DNA"/>
</dbReference>
<dbReference type="SUPFAM" id="SSF51126">
    <property type="entry name" value="Pectin lyase-like"/>
    <property type="match status" value="1"/>
</dbReference>
<comment type="caution">
    <text evidence="6">The sequence shown here is derived from an EMBL/GenBank/DDBJ whole genome shotgun (WGS) entry which is preliminary data.</text>
</comment>
<keyword evidence="3" id="KW-0119">Carbohydrate metabolism</keyword>
<dbReference type="Proteomes" id="UP000663850">
    <property type="component" value="Unassembled WGS sequence"/>
</dbReference>
<dbReference type="SMART" id="SM00656">
    <property type="entry name" value="Amb_all"/>
    <property type="match status" value="1"/>
</dbReference>
<dbReference type="InterPro" id="IPR012334">
    <property type="entry name" value="Pectin_lyas_fold"/>
</dbReference>
<evidence type="ECO:0000256" key="1">
    <source>
        <dbReference type="ARBA" id="ARBA00010980"/>
    </source>
</evidence>
<dbReference type="InterPro" id="IPR002022">
    <property type="entry name" value="Pec_lyase"/>
</dbReference>
<evidence type="ECO:0000313" key="6">
    <source>
        <dbReference type="EMBL" id="CAE6430469.1"/>
    </source>
</evidence>
<reference evidence="6" key="1">
    <citation type="submission" date="2021-01" db="EMBL/GenBank/DDBJ databases">
        <authorList>
            <person name="Kaushik A."/>
        </authorList>
    </citation>
    <scope>NUCLEOTIDE SEQUENCE</scope>
    <source>
        <strain evidence="6">Type strain: AG8-Rh-89/</strain>
    </source>
</reference>
<organism evidence="6 7">
    <name type="scientific">Rhizoctonia solani</name>
    <dbReference type="NCBI Taxonomy" id="456999"/>
    <lineage>
        <taxon>Eukaryota</taxon>
        <taxon>Fungi</taxon>
        <taxon>Dikarya</taxon>
        <taxon>Basidiomycota</taxon>
        <taxon>Agaricomycotina</taxon>
        <taxon>Agaricomycetes</taxon>
        <taxon>Cantharellales</taxon>
        <taxon>Ceratobasidiaceae</taxon>
        <taxon>Rhizoctonia</taxon>
    </lineage>
</organism>
<accession>A0A8H2XME6</accession>
<dbReference type="GO" id="GO:0030570">
    <property type="term" value="F:pectate lyase activity"/>
    <property type="evidence" value="ECO:0007669"/>
    <property type="project" value="InterPro"/>
</dbReference>
<evidence type="ECO:0000259" key="5">
    <source>
        <dbReference type="SMART" id="SM00656"/>
    </source>
</evidence>
<keyword evidence="3" id="KW-0624">Polysaccharide degradation</keyword>
<keyword evidence="4" id="KW-0732">Signal</keyword>
<comment type="subcellular location">
    <subcellularLocation>
        <location evidence="3">Secreted</location>
    </subcellularLocation>
</comment>
<dbReference type="InterPro" id="IPR045032">
    <property type="entry name" value="PEL"/>
</dbReference>
<feature type="signal peptide" evidence="4">
    <location>
        <begin position="1"/>
        <end position="17"/>
    </location>
</feature>
<dbReference type="GO" id="GO:0005576">
    <property type="term" value="C:extracellular region"/>
    <property type="evidence" value="ECO:0007669"/>
    <property type="project" value="UniProtKB-SubCell"/>
</dbReference>
<evidence type="ECO:0000256" key="2">
    <source>
        <dbReference type="ARBA" id="ARBA00023239"/>
    </source>
</evidence>
<keyword evidence="2 3" id="KW-0456">Lyase</keyword>
<evidence type="ECO:0000256" key="4">
    <source>
        <dbReference type="SAM" id="SignalP"/>
    </source>
</evidence>
<dbReference type="Gene3D" id="2.160.20.10">
    <property type="entry name" value="Single-stranded right-handed beta-helix, Pectin lyase-like"/>
    <property type="match status" value="1"/>
</dbReference>
<dbReference type="GO" id="GO:0000272">
    <property type="term" value="P:polysaccharide catabolic process"/>
    <property type="evidence" value="ECO:0007669"/>
    <property type="project" value="UniProtKB-KW"/>
</dbReference>
<dbReference type="PANTHER" id="PTHR31683:SF18">
    <property type="entry name" value="PECTATE LYASE 21-RELATED"/>
    <property type="match status" value="1"/>
</dbReference>
<dbReference type="InterPro" id="IPR011050">
    <property type="entry name" value="Pectin_lyase_fold/virulence"/>
</dbReference>
<evidence type="ECO:0000256" key="3">
    <source>
        <dbReference type="RuleBase" id="RU361173"/>
    </source>
</evidence>
<comment type="similarity">
    <text evidence="1 3">Belongs to the polysaccharide lyase 1 family.</text>
</comment>
<feature type="chain" id="PRO_5034720546" description="Pectate lyase domain-containing protein" evidence="4">
    <location>
        <begin position="18"/>
        <end position="318"/>
    </location>
</feature>
<dbReference type="PANTHER" id="PTHR31683">
    <property type="entry name" value="PECTATE LYASE 18-RELATED"/>
    <property type="match status" value="1"/>
</dbReference>
<sequence length="318" mass="33396">MLTVHFAITLLAGLATATPTKRAAPVDGIAGYATLNGGTTGGTGGATTTVTSLAALRSAVAGTSPKIVKISGIITGDGEVVDVGSKTTVLGADSKSGLTGGGFRVKNGENVIIRNLHLSKSPAPTDLIGLQNATNVWVDHNTFTSDLDHGKDYYDGQCDISHASDYITVSWNVFTEHYKVSLVGHSDKNGAEDTGHLRVTYHHNYFLHVNSRLPSLRFGTGHIYNNYLKNVLNSGVDSRDGAQTLVESNVFENVLLPIETALNGGYAVQRNNILINTTMDTDLVTGNLTTVPYSYTMDDASTIAATVAAKAGAGILSL</sequence>